<feature type="active site" description="Proton donor" evidence="6">
    <location>
        <position position="400"/>
    </location>
</feature>
<dbReference type="SMART" id="SM00642">
    <property type="entry name" value="Aamy"/>
    <property type="match status" value="1"/>
</dbReference>
<accession>D6YT22</accession>
<dbReference type="EMBL" id="CP001928">
    <property type="protein sequence ID" value="ADI39217.1"/>
    <property type="molecule type" value="Genomic_DNA"/>
</dbReference>
<feature type="active site" description="Nucleophile" evidence="6">
    <location>
        <position position="371"/>
    </location>
</feature>
<feature type="binding site" evidence="6">
    <location>
        <position position="300"/>
    </location>
    <ligand>
        <name>alpha-maltose 1-phosphate</name>
        <dbReference type="ChEBI" id="CHEBI:63576"/>
    </ligand>
</feature>
<protein>
    <recommendedName>
        <fullName evidence="6">Alpha-1,4-glucan:maltose-1-phosphate maltosyltransferase</fullName>
        <shortName evidence="6">GMPMT</shortName>
        <ecNumber evidence="6">2.4.99.16</ecNumber>
    </recommendedName>
    <alternativeName>
        <fullName evidence="6">(1-&gt;4)-alpha-D-glucan:maltose-1-phosphate alpha-D-maltosyltransferase</fullName>
    </alternativeName>
</protein>
<keyword evidence="4 6" id="KW-0119">Carbohydrate metabolism</keyword>
<feature type="binding site" evidence="6">
    <location>
        <position position="240"/>
    </location>
    <ligand>
        <name>alpha-maltose 1-phosphate</name>
        <dbReference type="ChEBI" id="CHEBI:63576"/>
    </ligand>
</feature>
<keyword evidence="10" id="KW-1185">Reference proteome</keyword>
<dbReference type="PANTHER" id="PTHR47786">
    <property type="entry name" value="ALPHA-1,4-GLUCAN:MALTOSE-1-PHOSPHATE MALTOSYLTRANSFERASE"/>
    <property type="match status" value="1"/>
</dbReference>
<dbReference type="InterPro" id="IPR021828">
    <property type="entry name" value="GlgE_dom_N/S"/>
</dbReference>
<dbReference type="AlphaFoldDB" id="D6YT22"/>
<dbReference type="PANTHER" id="PTHR47786:SF2">
    <property type="entry name" value="GLYCOSYL HYDROLASE FAMILY 13 CATALYTIC DOMAIN-CONTAINING PROTEIN"/>
    <property type="match status" value="1"/>
</dbReference>
<dbReference type="InterPro" id="IPR026585">
    <property type="entry name" value="GlgE"/>
</dbReference>
<gene>
    <name evidence="6" type="primary">glgE</name>
    <name evidence="9" type="ordered locus">wcw_1879</name>
</gene>
<keyword evidence="9" id="KW-0378">Hydrolase</keyword>
<feature type="binding site" evidence="6">
    <location>
        <begin position="510"/>
        <end position="511"/>
    </location>
    <ligand>
        <name>alpha-maltose 1-phosphate</name>
        <dbReference type="ChEBI" id="CHEBI:63576"/>
    </ligand>
</feature>
<dbReference type="EC" id="2.4.99.16" evidence="6"/>
<dbReference type="GO" id="GO:0030979">
    <property type="term" value="P:alpha-glucan biosynthetic process"/>
    <property type="evidence" value="ECO:0007669"/>
    <property type="project" value="UniProtKB-UniRule"/>
</dbReference>
<dbReference type="InterPro" id="IPR006047">
    <property type="entry name" value="GH13_cat_dom"/>
</dbReference>
<sequence>MGQNRVVIEHVSPQINCGQFPIKRTLGESIRISADIFSDGHDKLYANVLWKHKNHRSWKKEKMHFSGNDSWTAEFTPEKTGIYLYTVIAGIDHLSTWYSDLLKKIEASQPIMNDLKTGARLLKRLSRIKKIEEILQLIETEKGIELLKKPQTGKFLSTLFHNYPEEQFLTRYHKELEMEVSRIKARFSTWYELFPRSTSKRKGSHGTFKDCQKLLPEIASMGFDVLYFPPIHPIGIEHRKGKNNQIKSHKNDPGSPWAIGSKEGGHDAVHPQLGTLEDYRELHKEAKKFGIELALDLAFQCSPDHPYIKEHPEWFLWQPDGTVRYAENPPKKYQDIVPFDFECADWKSLWDELKRIVLFWCKSGVRIFRVDNPHTKPFAFWQWLIAEVKTDYPDTLFLSEAFTRPKVMQHLAKIGFDQSYTYFTWRNTKKELEDYFQELASSEYLRPNFWPNTPDILPQFLQQKKRQAYVARLVLAATASSNYGIYGPCFEYMEHSSLEENSEEYLNSEKYEIRHWEAPKETLKELIALVNAIRKGNAALQFTRNLTIIPNDNPQIISYAKQSPINDNLLMIVVCLDPQHTQSGWLSIPSEQLGLPTDQPYLVQDLLSGDKYMWQGNSAFIELNPFVIPAHIFKVCKKMIKEQQFDYFM</sequence>
<comment type="function">
    <text evidence="6">Maltosyltransferase that uses maltose 1-phosphate (M1P) as the sugar donor to elongate linear or branched alpha-(1-&gt;4)-glucans. Is involved in a branched alpha-glucan biosynthetic pathway from trehalose, together with TreS, Mak and GlgB.</text>
</comment>
<dbReference type="Gene3D" id="1.20.58.80">
    <property type="entry name" value="Phosphotransferase system, lactose/cellobiose-type IIA subunit"/>
    <property type="match status" value="1"/>
</dbReference>
<dbReference type="RefSeq" id="WP_013182917.1">
    <property type="nucleotide sequence ID" value="NC_014225.1"/>
</dbReference>
<dbReference type="SUPFAM" id="SSF51445">
    <property type="entry name" value="(Trans)glycosidases"/>
    <property type="match status" value="1"/>
</dbReference>
<evidence type="ECO:0000313" key="10">
    <source>
        <dbReference type="Proteomes" id="UP000001505"/>
    </source>
</evidence>
<reference evidence="9 10" key="1">
    <citation type="journal article" date="2010" name="PLoS ONE">
        <title>The Waddlia genome: a window into chlamydial biology.</title>
        <authorList>
            <person name="Bertelli C."/>
            <person name="Collyn F."/>
            <person name="Croxatto A."/>
            <person name="Ruckert C."/>
            <person name="Polkinghorne A."/>
            <person name="Kebbi-Beghdadi C."/>
            <person name="Goesmann A."/>
            <person name="Vaughan L."/>
            <person name="Greub G."/>
        </authorList>
    </citation>
    <scope>NUCLEOTIDE SEQUENCE [LARGE SCALE GENOMIC DNA]</scope>
    <source>
        <strain evidence="10">ATCC VR-1470 / WSU 86-1044</strain>
    </source>
</reference>
<keyword evidence="2 6" id="KW-0328">Glycosyltransferase</keyword>
<evidence type="ECO:0000259" key="8">
    <source>
        <dbReference type="SMART" id="SM00642"/>
    </source>
</evidence>
<comment type="subunit">
    <text evidence="1 6">Homodimer.</text>
</comment>
<keyword evidence="3 6" id="KW-0808">Transferase</keyword>
<dbReference type="InterPro" id="IPR049171">
    <property type="entry name" value="GLGE_C"/>
</dbReference>
<feature type="region of interest" description="Disordered" evidence="7">
    <location>
        <begin position="244"/>
        <end position="264"/>
    </location>
</feature>
<evidence type="ECO:0000256" key="2">
    <source>
        <dbReference type="ARBA" id="ARBA00022676"/>
    </source>
</evidence>
<evidence type="ECO:0000313" key="9">
    <source>
        <dbReference type="EMBL" id="ADI39217.1"/>
    </source>
</evidence>
<dbReference type="Gene3D" id="3.20.20.80">
    <property type="entry name" value="Glycosidases"/>
    <property type="match status" value="1"/>
</dbReference>
<dbReference type="Pfam" id="PF21702">
    <property type="entry name" value="GLGE_C"/>
    <property type="match status" value="1"/>
</dbReference>
<dbReference type="Proteomes" id="UP000001505">
    <property type="component" value="Chromosome"/>
</dbReference>
<feature type="site" description="Transition state stabilizer" evidence="6">
    <location>
        <position position="455"/>
    </location>
</feature>
<evidence type="ECO:0000256" key="6">
    <source>
        <dbReference type="HAMAP-Rule" id="MF_02124"/>
    </source>
</evidence>
<dbReference type="STRING" id="716544.wcw_1879"/>
<dbReference type="CDD" id="cd11344">
    <property type="entry name" value="AmyAc_GlgE_like"/>
    <property type="match status" value="1"/>
</dbReference>
<dbReference type="InterPro" id="IPR013783">
    <property type="entry name" value="Ig-like_fold"/>
</dbReference>
<dbReference type="eggNOG" id="COG0366">
    <property type="taxonomic scope" value="Bacteria"/>
</dbReference>
<dbReference type="Gene3D" id="2.60.40.1180">
    <property type="entry name" value="Golgi alpha-mannosidase II"/>
    <property type="match status" value="1"/>
</dbReference>
<dbReference type="OrthoDB" id="9805159at2"/>
<dbReference type="InterPro" id="IPR017853">
    <property type="entry name" value="GH"/>
</dbReference>
<dbReference type="HOGENOM" id="CLU_015798_0_0_0"/>
<evidence type="ECO:0000256" key="7">
    <source>
        <dbReference type="SAM" id="MobiDB-lite"/>
    </source>
</evidence>
<feature type="binding site" evidence="6">
    <location>
        <position position="335"/>
    </location>
    <ligand>
        <name>alpha-maltose 1-phosphate</name>
        <dbReference type="ChEBI" id="CHEBI:63576"/>
    </ligand>
</feature>
<feature type="binding site" evidence="6">
    <location>
        <position position="372"/>
    </location>
    <ligand>
        <name>alpha-maltose 1-phosphate</name>
        <dbReference type="ChEBI" id="CHEBI:63576"/>
    </ligand>
</feature>
<dbReference type="InterPro" id="IPR013780">
    <property type="entry name" value="Glyco_hydro_b"/>
</dbReference>
<dbReference type="HAMAP" id="MF_02124">
    <property type="entry name" value="GlgE"/>
    <property type="match status" value="1"/>
</dbReference>
<dbReference type="GO" id="GO:0016758">
    <property type="term" value="F:hexosyltransferase activity"/>
    <property type="evidence" value="ECO:0007669"/>
    <property type="project" value="UniProtKB-UniRule"/>
</dbReference>
<dbReference type="KEGG" id="wch:wcw_1879"/>
<dbReference type="CAZy" id="GH13">
    <property type="family name" value="Glycoside Hydrolase Family 13"/>
</dbReference>
<evidence type="ECO:0000256" key="3">
    <source>
        <dbReference type="ARBA" id="ARBA00022679"/>
    </source>
</evidence>
<dbReference type="Gene3D" id="2.60.40.10">
    <property type="entry name" value="Immunoglobulins"/>
    <property type="match status" value="1"/>
</dbReference>
<evidence type="ECO:0000256" key="5">
    <source>
        <dbReference type="ARBA" id="ARBA00048735"/>
    </source>
</evidence>
<proteinExistence type="inferred from homology"/>
<evidence type="ECO:0000256" key="4">
    <source>
        <dbReference type="ARBA" id="ARBA00023277"/>
    </source>
</evidence>
<evidence type="ECO:0000256" key="1">
    <source>
        <dbReference type="ARBA" id="ARBA00011738"/>
    </source>
</evidence>
<dbReference type="Pfam" id="PF11896">
    <property type="entry name" value="GlgE_dom_N_S"/>
    <property type="match status" value="1"/>
</dbReference>
<organism evidence="9 10">
    <name type="scientific">Waddlia chondrophila (strain ATCC VR-1470 / WSU 86-1044)</name>
    <dbReference type="NCBI Taxonomy" id="716544"/>
    <lineage>
        <taxon>Bacteria</taxon>
        <taxon>Pseudomonadati</taxon>
        <taxon>Chlamydiota</taxon>
        <taxon>Chlamydiia</taxon>
        <taxon>Parachlamydiales</taxon>
        <taxon>Waddliaceae</taxon>
        <taxon>Waddlia</taxon>
    </lineage>
</organism>
<keyword evidence="9" id="KW-0326">Glycosidase</keyword>
<name>D6YT22_WADCW</name>
<comment type="similarity">
    <text evidence="6">Belongs to the glycosyl hydrolase 13 family. GlgE subfamily.</text>
</comment>
<feature type="domain" description="Glycosyl hydrolase family 13 catalytic" evidence="8">
    <location>
        <begin position="188"/>
        <end position="534"/>
    </location>
</feature>
<dbReference type="GO" id="GO:0004553">
    <property type="term" value="F:hydrolase activity, hydrolyzing O-glycosyl compounds"/>
    <property type="evidence" value="ECO:0007669"/>
    <property type="project" value="InterPro"/>
</dbReference>
<comment type="catalytic activity">
    <reaction evidence="5 6">
        <text>alpha-maltose 1-phosphate + [(1-&gt;4)-alpha-D-glucosyl](n) = [(1-&gt;4)-alpha-D-glucosyl](n+2) + phosphate</text>
        <dbReference type="Rhea" id="RHEA:42692"/>
        <dbReference type="Rhea" id="RHEA-COMP:9584"/>
        <dbReference type="Rhea" id="RHEA-COMP:10183"/>
        <dbReference type="ChEBI" id="CHEBI:15444"/>
        <dbReference type="ChEBI" id="CHEBI:43474"/>
        <dbReference type="ChEBI" id="CHEBI:63576"/>
        <dbReference type="EC" id="2.4.99.16"/>
    </reaction>
</comment>